<dbReference type="SUPFAM" id="SSF51445">
    <property type="entry name" value="(Trans)glycosidases"/>
    <property type="match status" value="1"/>
</dbReference>
<dbReference type="PANTHER" id="PTHR47700:SF1">
    <property type="entry name" value="CHITINASE"/>
    <property type="match status" value="1"/>
</dbReference>
<evidence type="ECO:0000313" key="5">
    <source>
        <dbReference type="Proteomes" id="UP000310108"/>
    </source>
</evidence>
<organism evidence="4 5">
    <name type="scientific">Colletotrichum tanaceti</name>
    <dbReference type="NCBI Taxonomy" id="1306861"/>
    <lineage>
        <taxon>Eukaryota</taxon>
        <taxon>Fungi</taxon>
        <taxon>Dikarya</taxon>
        <taxon>Ascomycota</taxon>
        <taxon>Pezizomycotina</taxon>
        <taxon>Sordariomycetes</taxon>
        <taxon>Hypocreomycetidae</taxon>
        <taxon>Glomerellales</taxon>
        <taxon>Glomerellaceae</taxon>
        <taxon>Colletotrichum</taxon>
        <taxon>Colletotrichum destructivum species complex</taxon>
    </lineage>
</organism>
<dbReference type="AlphaFoldDB" id="A0A4U6XU03"/>
<evidence type="ECO:0000256" key="2">
    <source>
        <dbReference type="ARBA" id="ARBA00023026"/>
    </source>
</evidence>
<gene>
    <name evidence="4" type="ORF">CTA1_11474</name>
</gene>
<dbReference type="GO" id="GO:0008061">
    <property type="term" value="F:chitin binding"/>
    <property type="evidence" value="ECO:0007669"/>
    <property type="project" value="UniProtKB-KW"/>
</dbReference>
<keyword evidence="2" id="KW-0843">Virulence</keyword>
<dbReference type="Pfam" id="PF00704">
    <property type="entry name" value="Glyco_hydro_18"/>
    <property type="match status" value="1"/>
</dbReference>
<dbReference type="GO" id="GO:0005975">
    <property type="term" value="P:carbohydrate metabolic process"/>
    <property type="evidence" value="ECO:0007669"/>
    <property type="project" value="InterPro"/>
</dbReference>
<dbReference type="InterPro" id="IPR001223">
    <property type="entry name" value="Glyco_hydro18_cat"/>
</dbReference>
<dbReference type="EMBL" id="PJEX01000009">
    <property type="protein sequence ID" value="TKW59455.1"/>
    <property type="molecule type" value="Genomic_DNA"/>
</dbReference>
<evidence type="ECO:0000259" key="3">
    <source>
        <dbReference type="Pfam" id="PF00704"/>
    </source>
</evidence>
<feature type="non-terminal residue" evidence="4">
    <location>
        <position position="1"/>
    </location>
</feature>
<dbReference type="STRING" id="1306861.A0A4U6XU03"/>
<name>A0A4U6XU03_9PEZI</name>
<dbReference type="Gene3D" id="3.20.20.80">
    <property type="entry name" value="Glycosidases"/>
    <property type="match status" value="1"/>
</dbReference>
<comment type="caution">
    <text evidence="4">The sequence shown here is derived from an EMBL/GenBank/DDBJ whole genome shotgun (WGS) entry which is preliminary data.</text>
</comment>
<feature type="domain" description="GH18" evidence="3">
    <location>
        <begin position="119"/>
        <end position="233"/>
    </location>
</feature>
<dbReference type="Proteomes" id="UP000310108">
    <property type="component" value="Unassembled WGS sequence"/>
</dbReference>
<accession>A0A4U6XU03</accession>
<proteinExistence type="predicted"/>
<reference evidence="4 5" key="1">
    <citation type="journal article" date="2019" name="PLoS ONE">
        <title>Comparative genome analysis indicates high evolutionary potential of pathogenicity genes in Colletotrichum tanaceti.</title>
        <authorList>
            <person name="Lelwala R.V."/>
            <person name="Korhonen P.K."/>
            <person name="Young N.D."/>
            <person name="Scott J.B."/>
            <person name="Ades P.A."/>
            <person name="Gasser R.B."/>
            <person name="Taylor P.W.J."/>
        </authorList>
    </citation>
    <scope>NUCLEOTIDE SEQUENCE [LARGE SCALE GENOMIC DNA]</scope>
    <source>
        <strain evidence="4">BRIP57314</strain>
    </source>
</reference>
<dbReference type="InterPro" id="IPR053214">
    <property type="entry name" value="LysM12-like"/>
</dbReference>
<evidence type="ECO:0000313" key="4">
    <source>
        <dbReference type="EMBL" id="TKW59455.1"/>
    </source>
</evidence>
<dbReference type="InterPro" id="IPR017853">
    <property type="entry name" value="GH"/>
</dbReference>
<sequence length="252" mass="28133">CGITRDFCIDTNTSPPGTAKQGTYSCISNCSVNVIKGAGSSAIKLAYFQGYSMNRKCLYQDALQINTSKYTYLHFRFSTLTPTYEVEEYPSAPNLPNFNPSRKEDSPNYLAFLTYLKQFPIKEISRVINYIIYMTYDLHRQWDAYNKYSQENCNTGNCLRSQVNLTKTRQALAMVTKASVPGEKIVVGVTSYGCSCKFTSDRLTSYATPGQCTATAGYIADAEIKEIINGSDVQSFLNASSNSNILIYNDNQ</sequence>
<evidence type="ECO:0000256" key="1">
    <source>
        <dbReference type="ARBA" id="ARBA00022669"/>
    </source>
</evidence>
<keyword evidence="5" id="KW-1185">Reference proteome</keyword>
<keyword evidence="1" id="KW-0147">Chitin-binding</keyword>
<protein>
    <submittedName>
        <fullName evidence="4">Killer toxin subunits alpha/beta</fullName>
    </submittedName>
</protein>
<dbReference type="PANTHER" id="PTHR47700">
    <property type="entry name" value="V CHITINASE, PUTATIVE (AFU_ORTHOLOGUE AFUA_6G13720)-RELATED"/>
    <property type="match status" value="1"/>
</dbReference>